<dbReference type="InterPro" id="IPR041698">
    <property type="entry name" value="Methyltransf_25"/>
</dbReference>
<dbReference type="Gene3D" id="3.40.50.150">
    <property type="entry name" value="Vaccinia Virus protein VP39"/>
    <property type="match status" value="1"/>
</dbReference>
<dbReference type="Pfam" id="PF13649">
    <property type="entry name" value="Methyltransf_25"/>
    <property type="match status" value="1"/>
</dbReference>
<dbReference type="InterPro" id="IPR029063">
    <property type="entry name" value="SAM-dependent_MTases_sf"/>
</dbReference>
<comment type="caution">
    <text evidence="5">The sequence shown here is derived from an EMBL/GenBank/DDBJ whole genome shotgun (WGS) entry which is preliminary data.</text>
</comment>
<proteinExistence type="predicted"/>
<dbReference type="CDD" id="cd02440">
    <property type="entry name" value="AdoMet_MTases"/>
    <property type="match status" value="1"/>
</dbReference>
<accession>A0A557XKU7</accession>
<sequence length="250" mass="27819">MTNQFDPTDPARFEEMYRDDRLSNGLPAATPWDIGGPQPVVRRLVALGAVRGEVLDPGTGPGHHAIYYAAKGYAATGIDGSATALERARDNARKAGVSVDFELADATRLDGLEGRFDTVVDCAFYHTFSADAELQKSYARALHRATRPGARLYMFEFGAHDVNGFTMMRSLSEDDFREVLPPAGWEITYLGPTTYLVNMSVETIEMMAARNPDMAEQSRALLERFRTMEPWLVDGRVHAPFWEVHATRVD</sequence>
<keyword evidence="3" id="KW-0949">S-adenosyl-L-methionine</keyword>
<dbReference type="SUPFAM" id="SSF53335">
    <property type="entry name" value="S-adenosyl-L-methionine-dependent methyltransferases"/>
    <property type="match status" value="1"/>
</dbReference>
<dbReference type="GO" id="GO:0032259">
    <property type="term" value="P:methylation"/>
    <property type="evidence" value="ECO:0007669"/>
    <property type="project" value="UniProtKB-KW"/>
</dbReference>
<evidence type="ECO:0000259" key="4">
    <source>
        <dbReference type="Pfam" id="PF13649"/>
    </source>
</evidence>
<dbReference type="OrthoDB" id="3825914at2"/>
<dbReference type="PANTHER" id="PTHR43464:SF19">
    <property type="entry name" value="UBIQUINONE BIOSYNTHESIS O-METHYLTRANSFERASE, MITOCHONDRIAL"/>
    <property type="match status" value="1"/>
</dbReference>
<dbReference type="PANTHER" id="PTHR43464">
    <property type="entry name" value="METHYLTRANSFERASE"/>
    <property type="match status" value="1"/>
</dbReference>
<evidence type="ECO:0000256" key="3">
    <source>
        <dbReference type="ARBA" id="ARBA00022691"/>
    </source>
</evidence>
<feature type="domain" description="Methyltransferase" evidence="4">
    <location>
        <begin position="54"/>
        <end position="149"/>
    </location>
</feature>
<keyword evidence="2 5" id="KW-0808">Transferase</keyword>
<dbReference type="Proteomes" id="UP000320513">
    <property type="component" value="Unassembled WGS sequence"/>
</dbReference>
<organism evidence="5 6">
    <name type="scientific">Mycobacterium helveticum</name>
    <dbReference type="NCBI Taxonomy" id="2592811"/>
    <lineage>
        <taxon>Bacteria</taxon>
        <taxon>Bacillati</taxon>
        <taxon>Actinomycetota</taxon>
        <taxon>Actinomycetes</taxon>
        <taxon>Mycobacteriales</taxon>
        <taxon>Mycobacteriaceae</taxon>
        <taxon>Mycobacterium</taxon>
    </lineage>
</organism>
<evidence type="ECO:0000313" key="6">
    <source>
        <dbReference type="Proteomes" id="UP000320513"/>
    </source>
</evidence>
<keyword evidence="1 5" id="KW-0489">Methyltransferase</keyword>
<dbReference type="GO" id="GO:0008168">
    <property type="term" value="F:methyltransferase activity"/>
    <property type="evidence" value="ECO:0007669"/>
    <property type="project" value="UniProtKB-KW"/>
</dbReference>
<protein>
    <submittedName>
        <fullName evidence="5">Methyltransferase domain-containing protein</fullName>
    </submittedName>
</protein>
<dbReference type="AlphaFoldDB" id="A0A557XKU7"/>
<dbReference type="EMBL" id="VMQU01000082">
    <property type="protein sequence ID" value="TVS86406.1"/>
    <property type="molecule type" value="Genomic_DNA"/>
</dbReference>
<gene>
    <name evidence="5" type="ORF">FPZ47_18090</name>
</gene>
<dbReference type="RefSeq" id="WP_144946309.1">
    <property type="nucleotide sequence ID" value="NZ_VMQU01000082.1"/>
</dbReference>
<evidence type="ECO:0000256" key="1">
    <source>
        <dbReference type="ARBA" id="ARBA00022603"/>
    </source>
</evidence>
<evidence type="ECO:0000313" key="5">
    <source>
        <dbReference type="EMBL" id="TVS86406.1"/>
    </source>
</evidence>
<evidence type="ECO:0000256" key="2">
    <source>
        <dbReference type="ARBA" id="ARBA00022679"/>
    </source>
</evidence>
<keyword evidence="6" id="KW-1185">Reference proteome</keyword>
<name>A0A557XKU7_9MYCO</name>
<reference evidence="5 6" key="1">
    <citation type="submission" date="2019-07" db="EMBL/GenBank/DDBJ databases">
        <title>New Mycobacterium species.</title>
        <authorList>
            <person name="Tortoli E."/>
            <person name="Ghielmetti G."/>
            <person name="Friedel U."/>
            <person name="Trovato A."/>
        </authorList>
    </citation>
    <scope>NUCLEOTIDE SEQUENCE [LARGE SCALE GENOMIC DNA]</scope>
    <source>
        <strain evidence="5 6">16-83</strain>
    </source>
</reference>